<dbReference type="PANTHER" id="PTHR31221:SF289">
    <property type="entry name" value="WRKY TRANSCRIPTION FACTOR 68"/>
    <property type="match status" value="1"/>
</dbReference>
<dbReference type="SUPFAM" id="SSF118290">
    <property type="entry name" value="WRKY DNA-binding domain"/>
    <property type="match status" value="1"/>
</dbReference>
<dbReference type="PANTHER" id="PTHR31221">
    <property type="entry name" value="WRKY TRANSCRIPTION FACTOR PROTEIN 1-RELATED"/>
    <property type="match status" value="1"/>
</dbReference>
<keyword evidence="6 7" id="KW-0539">Nucleus</keyword>
<dbReference type="EMBL" id="JBBPBM010000046">
    <property type="protein sequence ID" value="KAK8521872.1"/>
    <property type="molecule type" value="Genomic_DNA"/>
</dbReference>
<dbReference type="InterPro" id="IPR003657">
    <property type="entry name" value="WRKY_dom"/>
</dbReference>
<dbReference type="SMART" id="SM00774">
    <property type="entry name" value="WRKY"/>
    <property type="match status" value="1"/>
</dbReference>
<evidence type="ECO:0000259" key="9">
    <source>
        <dbReference type="PROSITE" id="PS50811"/>
    </source>
</evidence>
<evidence type="ECO:0000256" key="7">
    <source>
        <dbReference type="PIRNR" id="PIRNR038130"/>
    </source>
</evidence>
<keyword evidence="3 7" id="KW-0805">Transcription regulation</keyword>
<comment type="similarity">
    <text evidence="2 7">Belongs to the WRKY group II-c family.</text>
</comment>
<reference evidence="10 11" key="1">
    <citation type="journal article" date="2024" name="G3 (Bethesda)">
        <title>Genome assembly of Hibiscus sabdariffa L. provides insights into metabolisms of medicinal natural products.</title>
        <authorList>
            <person name="Kim T."/>
        </authorList>
    </citation>
    <scope>NUCLEOTIDE SEQUENCE [LARGE SCALE GENOMIC DNA]</scope>
    <source>
        <strain evidence="10">TK-2024</strain>
        <tissue evidence="10">Old leaves</tissue>
    </source>
</reference>
<dbReference type="PIRSF" id="PIRSF038130">
    <property type="entry name" value="TF_WRKY_IIc"/>
    <property type="match status" value="1"/>
</dbReference>
<organism evidence="10 11">
    <name type="scientific">Hibiscus sabdariffa</name>
    <name type="common">roselle</name>
    <dbReference type="NCBI Taxonomy" id="183260"/>
    <lineage>
        <taxon>Eukaryota</taxon>
        <taxon>Viridiplantae</taxon>
        <taxon>Streptophyta</taxon>
        <taxon>Embryophyta</taxon>
        <taxon>Tracheophyta</taxon>
        <taxon>Spermatophyta</taxon>
        <taxon>Magnoliopsida</taxon>
        <taxon>eudicotyledons</taxon>
        <taxon>Gunneridae</taxon>
        <taxon>Pentapetalae</taxon>
        <taxon>rosids</taxon>
        <taxon>malvids</taxon>
        <taxon>Malvales</taxon>
        <taxon>Malvaceae</taxon>
        <taxon>Malvoideae</taxon>
        <taxon>Hibiscus</taxon>
    </lineage>
</organism>
<feature type="compositionally biased region" description="Low complexity" evidence="8">
    <location>
        <begin position="90"/>
        <end position="104"/>
    </location>
</feature>
<evidence type="ECO:0000256" key="6">
    <source>
        <dbReference type="ARBA" id="ARBA00023242"/>
    </source>
</evidence>
<accession>A0ABR2CQ57</accession>
<comment type="subcellular location">
    <subcellularLocation>
        <location evidence="1 7">Nucleus</location>
    </subcellularLocation>
</comment>
<gene>
    <name evidence="10" type="ORF">V6N12_066451</name>
</gene>
<evidence type="ECO:0000256" key="3">
    <source>
        <dbReference type="ARBA" id="ARBA00023015"/>
    </source>
</evidence>
<dbReference type="Pfam" id="PF03106">
    <property type="entry name" value="WRKY"/>
    <property type="match status" value="1"/>
</dbReference>
<name>A0ABR2CQ57_9ROSI</name>
<feature type="compositionally biased region" description="Basic residues" evidence="8">
    <location>
        <begin position="123"/>
        <end position="135"/>
    </location>
</feature>
<dbReference type="Proteomes" id="UP001472677">
    <property type="component" value="Unassembled WGS sequence"/>
</dbReference>
<feature type="domain" description="WRKY" evidence="9">
    <location>
        <begin position="148"/>
        <end position="213"/>
    </location>
</feature>
<feature type="compositionally biased region" description="Polar residues" evidence="8">
    <location>
        <begin position="69"/>
        <end position="80"/>
    </location>
</feature>
<keyword evidence="11" id="KW-1185">Reference proteome</keyword>
<feature type="compositionally biased region" description="Basic and acidic residues" evidence="8">
    <location>
        <begin position="109"/>
        <end position="122"/>
    </location>
</feature>
<sequence>MDRKEGLNMEDVLGNSSFSDYISSSFPLQSVFDFSCEGETMPLGFMELLGVQDSNPSLFDMAPQVPSVTQPLNNPCSTKIESPAGVLNQPATPNSPSISSASSEAVDDDTVKVDDQEEDQQKTKKQLKPKKTNQKRQREARFAFMTKSEVDHLEDGYRWRKYGQKAVKNSSFPRSYYRCTTTSCNVKKRVERSFSDPSVVITTYEGQHTHPSPTIPRSCLAAGAHFSSGISATAAGASGFGMAVQRTPSHFQQPFGNTLSPLNFGQNGSSLNPSFVHERRFCSSGASLLKDHGLLQDIVPSHMLKEE</sequence>
<evidence type="ECO:0000256" key="5">
    <source>
        <dbReference type="ARBA" id="ARBA00023163"/>
    </source>
</evidence>
<dbReference type="PROSITE" id="PS50811">
    <property type="entry name" value="WRKY"/>
    <property type="match status" value="1"/>
</dbReference>
<comment type="caution">
    <text evidence="10">The sequence shown here is derived from an EMBL/GenBank/DDBJ whole genome shotgun (WGS) entry which is preliminary data.</text>
</comment>
<dbReference type="InterPro" id="IPR044810">
    <property type="entry name" value="WRKY_plant"/>
</dbReference>
<evidence type="ECO:0000256" key="8">
    <source>
        <dbReference type="SAM" id="MobiDB-lite"/>
    </source>
</evidence>
<evidence type="ECO:0000256" key="2">
    <source>
        <dbReference type="ARBA" id="ARBA00008964"/>
    </source>
</evidence>
<evidence type="ECO:0000313" key="10">
    <source>
        <dbReference type="EMBL" id="KAK8521872.1"/>
    </source>
</evidence>
<evidence type="ECO:0000313" key="11">
    <source>
        <dbReference type="Proteomes" id="UP001472677"/>
    </source>
</evidence>
<keyword evidence="5 7" id="KW-0804">Transcription</keyword>
<dbReference type="Gene3D" id="2.20.25.80">
    <property type="entry name" value="WRKY domain"/>
    <property type="match status" value="1"/>
</dbReference>
<proteinExistence type="inferred from homology"/>
<evidence type="ECO:0000256" key="1">
    <source>
        <dbReference type="ARBA" id="ARBA00004123"/>
    </source>
</evidence>
<feature type="region of interest" description="Disordered" evidence="8">
    <location>
        <begin position="69"/>
        <end position="137"/>
    </location>
</feature>
<protein>
    <recommendedName>
        <fullName evidence="7">WRKY transcription factor</fullName>
    </recommendedName>
</protein>
<dbReference type="InterPro" id="IPR017396">
    <property type="entry name" value="TF_WRKY_IIc"/>
</dbReference>
<dbReference type="InterPro" id="IPR036576">
    <property type="entry name" value="WRKY_dom_sf"/>
</dbReference>
<evidence type="ECO:0000256" key="4">
    <source>
        <dbReference type="ARBA" id="ARBA00023125"/>
    </source>
</evidence>
<keyword evidence="4 7" id="KW-0238">DNA-binding</keyword>